<dbReference type="PROSITE" id="PS51371">
    <property type="entry name" value="CBS"/>
    <property type="match status" value="1"/>
</dbReference>
<dbReference type="SUPFAM" id="SSF56176">
    <property type="entry name" value="FAD-binding/transporter-associated domain-like"/>
    <property type="match status" value="1"/>
</dbReference>
<dbReference type="GO" id="GO:0050660">
    <property type="term" value="F:flavin adenine dinucleotide binding"/>
    <property type="evidence" value="ECO:0007669"/>
    <property type="project" value="InterPro"/>
</dbReference>
<dbReference type="SMART" id="SM01091">
    <property type="entry name" value="CorC_HlyC"/>
    <property type="match status" value="1"/>
</dbReference>
<dbReference type="STRING" id="1088818.A0A2I0BDK1"/>
<dbReference type="PANTHER" id="PTHR22777:SF17">
    <property type="entry name" value="UPF0053 PROTEIN SLL0260"/>
    <property type="match status" value="1"/>
</dbReference>
<feature type="transmembrane region" description="Helical" evidence="9">
    <location>
        <begin position="165"/>
        <end position="188"/>
    </location>
</feature>
<evidence type="ECO:0000256" key="5">
    <source>
        <dbReference type="ARBA" id="ARBA00023122"/>
    </source>
</evidence>
<dbReference type="InterPro" id="IPR046342">
    <property type="entry name" value="CBS_dom_sf"/>
</dbReference>
<keyword evidence="6 8" id="KW-0472">Membrane</keyword>
<keyword evidence="3" id="KW-0677">Repeat</keyword>
<dbReference type="Pfam" id="PF03471">
    <property type="entry name" value="CorC_HlyC"/>
    <property type="match status" value="1"/>
</dbReference>
<dbReference type="InterPro" id="IPR000644">
    <property type="entry name" value="CBS_dom"/>
</dbReference>
<feature type="transmembrane region" description="Helical" evidence="9">
    <location>
        <begin position="215"/>
        <end position="234"/>
    </location>
</feature>
<dbReference type="Proteomes" id="UP000236161">
    <property type="component" value="Unassembled WGS sequence"/>
</dbReference>
<dbReference type="FunFam" id="3.10.580.10:FF:000002">
    <property type="entry name" value="Magnesium/cobalt efflux protein CorC"/>
    <property type="match status" value="1"/>
</dbReference>
<feature type="transmembrane region" description="Helical" evidence="9">
    <location>
        <begin position="285"/>
        <end position="307"/>
    </location>
</feature>
<keyword evidence="2 8" id="KW-0812">Transmembrane</keyword>
<dbReference type="InterPro" id="IPR016169">
    <property type="entry name" value="FAD-bd_PCMH_sub2"/>
</dbReference>
<comment type="subcellular location">
    <subcellularLocation>
        <location evidence="1">Membrane</location>
        <topology evidence="1">Multi-pass membrane protein</topology>
    </subcellularLocation>
</comment>
<dbReference type="CDD" id="cd04590">
    <property type="entry name" value="CBS_pair_CorC_HlyC_assoc"/>
    <property type="match status" value="1"/>
</dbReference>
<accession>A0A2I0BDK1</accession>
<dbReference type="InterPro" id="IPR005170">
    <property type="entry name" value="Transptr-assoc_dom"/>
</dbReference>
<dbReference type="EMBL" id="KZ451888">
    <property type="protein sequence ID" value="PKA65872.1"/>
    <property type="molecule type" value="Genomic_DNA"/>
</dbReference>
<dbReference type="Gene3D" id="3.30.465.10">
    <property type="match status" value="1"/>
</dbReference>
<feature type="transmembrane region" description="Helical" evidence="9">
    <location>
        <begin position="104"/>
        <end position="122"/>
    </location>
</feature>
<evidence type="ECO:0000256" key="8">
    <source>
        <dbReference type="PROSITE-ProRule" id="PRU01193"/>
    </source>
</evidence>
<dbReference type="InterPro" id="IPR002550">
    <property type="entry name" value="CNNM"/>
</dbReference>
<evidence type="ECO:0000256" key="4">
    <source>
        <dbReference type="ARBA" id="ARBA00022989"/>
    </source>
</evidence>
<feature type="transmembrane region" description="Helical" evidence="9">
    <location>
        <begin position="240"/>
        <end position="264"/>
    </location>
</feature>
<dbReference type="Pfam" id="PF00571">
    <property type="entry name" value="CBS"/>
    <property type="match status" value="2"/>
</dbReference>
<dbReference type="AlphaFoldDB" id="A0A2I0BDK1"/>
<proteinExistence type="predicted"/>
<reference evidence="12 13" key="1">
    <citation type="journal article" date="2017" name="Nature">
        <title>The Apostasia genome and the evolution of orchids.</title>
        <authorList>
            <person name="Zhang G.Q."/>
            <person name="Liu K.W."/>
            <person name="Li Z."/>
            <person name="Lohaus R."/>
            <person name="Hsiao Y.Y."/>
            <person name="Niu S.C."/>
            <person name="Wang J.Y."/>
            <person name="Lin Y.C."/>
            <person name="Xu Q."/>
            <person name="Chen L.J."/>
            <person name="Yoshida K."/>
            <person name="Fujiwara S."/>
            <person name="Wang Z.W."/>
            <person name="Zhang Y.Q."/>
            <person name="Mitsuda N."/>
            <person name="Wang M."/>
            <person name="Liu G.H."/>
            <person name="Pecoraro L."/>
            <person name="Huang H.X."/>
            <person name="Xiao X.J."/>
            <person name="Lin M."/>
            <person name="Wu X.Y."/>
            <person name="Wu W.L."/>
            <person name="Chen Y.Y."/>
            <person name="Chang S.B."/>
            <person name="Sakamoto S."/>
            <person name="Ohme-Takagi M."/>
            <person name="Yagi M."/>
            <person name="Zeng S.J."/>
            <person name="Shen C.Y."/>
            <person name="Yeh C.M."/>
            <person name="Luo Y.B."/>
            <person name="Tsai W.C."/>
            <person name="Van de Peer Y."/>
            <person name="Liu Z.J."/>
        </authorList>
    </citation>
    <scope>NUCLEOTIDE SEQUENCE [LARGE SCALE GENOMIC DNA]</scope>
    <source>
        <strain evidence="13">cv. Shenzhen</strain>
        <tissue evidence="12">Stem</tissue>
    </source>
</reference>
<evidence type="ECO:0000256" key="9">
    <source>
        <dbReference type="SAM" id="Phobius"/>
    </source>
</evidence>
<dbReference type="OrthoDB" id="5353557at2759"/>
<evidence type="ECO:0000256" key="6">
    <source>
        <dbReference type="ARBA" id="ARBA00023136"/>
    </source>
</evidence>
<dbReference type="InterPro" id="IPR036318">
    <property type="entry name" value="FAD-bd_PCMH-like_sf"/>
</dbReference>
<dbReference type="Gene3D" id="3.10.580.10">
    <property type="entry name" value="CBS-domain"/>
    <property type="match status" value="1"/>
</dbReference>
<protein>
    <submittedName>
        <fullName evidence="12">DUF21 domain-containing protein</fullName>
    </submittedName>
</protein>
<evidence type="ECO:0000256" key="1">
    <source>
        <dbReference type="ARBA" id="ARBA00004141"/>
    </source>
</evidence>
<name>A0A2I0BDK1_9ASPA</name>
<evidence type="ECO:0000313" key="12">
    <source>
        <dbReference type="EMBL" id="PKA65872.1"/>
    </source>
</evidence>
<dbReference type="SUPFAM" id="SSF54631">
    <property type="entry name" value="CBS-domain pair"/>
    <property type="match status" value="1"/>
</dbReference>
<keyword evidence="5 7" id="KW-0129">CBS domain</keyword>
<feature type="domain" description="CBS" evidence="10">
    <location>
        <begin position="428"/>
        <end position="486"/>
    </location>
</feature>
<dbReference type="Pfam" id="PF01595">
    <property type="entry name" value="CNNM"/>
    <property type="match status" value="1"/>
</dbReference>
<evidence type="ECO:0000313" key="13">
    <source>
        <dbReference type="Proteomes" id="UP000236161"/>
    </source>
</evidence>
<keyword evidence="13" id="KW-1185">Reference proteome</keyword>
<keyword evidence="4 8" id="KW-1133">Transmembrane helix</keyword>
<evidence type="ECO:0000256" key="7">
    <source>
        <dbReference type="PROSITE-ProRule" id="PRU00703"/>
    </source>
</evidence>
<evidence type="ECO:0000259" key="11">
    <source>
        <dbReference type="PROSITE" id="PS51846"/>
    </source>
</evidence>
<evidence type="ECO:0000256" key="3">
    <source>
        <dbReference type="ARBA" id="ARBA00022737"/>
    </source>
</evidence>
<dbReference type="InterPro" id="IPR044751">
    <property type="entry name" value="Ion_transp-like_CBS"/>
</dbReference>
<gene>
    <name evidence="12" type="primary">CBSDUFCH2</name>
    <name evidence="12" type="ORF">AXF42_Ash010281</name>
</gene>
<dbReference type="PANTHER" id="PTHR22777">
    <property type="entry name" value="HEMOLYSIN-RELATED"/>
    <property type="match status" value="1"/>
</dbReference>
<feature type="domain" description="CNNM transmembrane" evidence="11">
    <location>
        <begin position="156"/>
        <end position="342"/>
    </location>
</feature>
<dbReference type="PROSITE" id="PS51846">
    <property type="entry name" value="CNNM"/>
    <property type="match status" value="1"/>
</dbReference>
<organism evidence="12 13">
    <name type="scientific">Apostasia shenzhenica</name>
    <dbReference type="NCBI Taxonomy" id="1088818"/>
    <lineage>
        <taxon>Eukaryota</taxon>
        <taxon>Viridiplantae</taxon>
        <taxon>Streptophyta</taxon>
        <taxon>Embryophyta</taxon>
        <taxon>Tracheophyta</taxon>
        <taxon>Spermatophyta</taxon>
        <taxon>Magnoliopsida</taxon>
        <taxon>Liliopsida</taxon>
        <taxon>Asparagales</taxon>
        <taxon>Orchidaceae</taxon>
        <taxon>Apostasioideae</taxon>
        <taxon>Apostasia</taxon>
    </lineage>
</organism>
<evidence type="ECO:0000256" key="2">
    <source>
        <dbReference type="ARBA" id="ARBA00022692"/>
    </source>
</evidence>
<dbReference type="GO" id="GO:0016020">
    <property type="term" value="C:membrane"/>
    <property type="evidence" value="ECO:0007669"/>
    <property type="project" value="UniProtKB-SubCell"/>
</dbReference>
<evidence type="ECO:0000259" key="10">
    <source>
        <dbReference type="PROSITE" id="PS51371"/>
    </source>
</evidence>
<sequence length="658" mass="73548">MVLSPTISSLRGPPWLPPTRFVAEAAFLARQASMLSYFFSRKRLRQSPTRCPSHTTARLPCFPSLPTNRRANFFHIGGFLGAETQVTLCCAVRADIVDWRVRKLRILVLSALAACGAYVITFKRTLAADLSVSNGVGLLESVRTALTGAWPKFLQILQLFKDQGLILAALLGLSAFFSMAETSITTLWPWKVRELAEKEAENGVFRMLRSDVTRFLTTILIGTTVVNIGATALVTEAATAVFGEAGVSAATGVMTVAILLLTEITPKSIAVHNATEVARFVVRPVAWLSLVLYPVGRVVTFLSMGMLKMLGLKGRSEPYVTEDELKLMLRGAELSGAIEEEEQDMIENVLEIKDTYVREVMTPLVDVVAIDASATLIDFKKLWEIHQYSRVPVFVERIDNIVGIAYAMDMLEYVEMVEKLNECTVKDIAHMPTYFVPDLMSVWNLLREFRIRKVHMAVVLNEYGGTIGIVTLEDVVEEIVGEIFDENDSKEEIQRKTGYIEKREDGTFDVDANTSIHQLSEELNVKIPEGHQYETVSGFICELFGYIPEEGQKKLVALEKANHEVNDEYKESEAENHDETESHQVFEIEVLEANERKVVRVLFKPIINGNIRLEAKGANRLVSTKVVKRMKRNDGQQGMLSSGEITLTQEDNSLSMEV</sequence>